<dbReference type="EMBL" id="JAPTYD010000036">
    <property type="protein sequence ID" value="MCZ0963391.1"/>
    <property type="molecule type" value="Genomic_DNA"/>
</dbReference>
<comment type="caution">
    <text evidence="2">The sequence shown here is derived from an EMBL/GenBank/DDBJ whole genome shotgun (WGS) entry which is preliminary data.</text>
</comment>
<dbReference type="RefSeq" id="WP_268943482.1">
    <property type="nucleotide sequence ID" value="NZ_JAPTYD010000036.1"/>
</dbReference>
<gene>
    <name evidence="2" type="ORF">OU682_17430</name>
</gene>
<evidence type="ECO:0000313" key="2">
    <source>
        <dbReference type="EMBL" id="MCZ0963391.1"/>
    </source>
</evidence>
<proteinExistence type="predicted"/>
<organism evidence="2 3">
    <name type="scientific">Paracoccus benzoatiresistens</name>
    <dbReference type="NCBI Taxonomy" id="2997341"/>
    <lineage>
        <taxon>Bacteria</taxon>
        <taxon>Pseudomonadati</taxon>
        <taxon>Pseudomonadota</taxon>
        <taxon>Alphaproteobacteria</taxon>
        <taxon>Rhodobacterales</taxon>
        <taxon>Paracoccaceae</taxon>
        <taxon>Paracoccus</taxon>
    </lineage>
</organism>
<keyword evidence="3" id="KW-1185">Reference proteome</keyword>
<sequence length="91" mass="10601">MISGIVDRILRDAVQLIQARKRNFYHALHEHPSREPELQSVVGRIATHRAAIEAVTDPLYRHLIEPGQVRRVRKRPSFRSPPPSRRPGPRW</sequence>
<accession>A0ABT4J8H8</accession>
<feature type="compositionally biased region" description="Pro residues" evidence="1">
    <location>
        <begin position="79"/>
        <end position="91"/>
    </location>
</feature>
<evidence type="ECO:0000313" key="3">
    <source>
        <dbReference type="Proteomes" id="UP001149822"/>
    </source>
</evidence>
<evidence type="ECO:0000256" key="1">
    <source>
        <dbReference type="SAM" id="MobiDB-lite"/>
    </source>
</evidence>
<protein>
    <submittedName>
        <fullName evidence="2">Uncharacterized protein</fullName>
    </submittedName>
</protein>
<name>A0ABT4J8H8_9RHOB</name>
<dbReference type="Proteomes" id="UP001149822">
    <property type="component" value="Unassembled WGS sequence"/>
</dbReference>
<dbReference type="Gene3D" id="1.20.140.10">
    <property type="entry name" value="Butyryl-CoA Dehydrogenase, subunit A, domain 3"/>
    <property type="match status" value="1"/>
</dbReference>
<feature type="region of interest" description="Disordered" evidence="1">
    <location>
        <begin position="71"/>
        <end position="91"/>
    </location>
</feature>
<reference evidence="2" key="1">
    <citation type="submission" date="2022-12" db="EMBL/GenBank/DDBJ databases">
        <title>Paracoccus sp. EF6 isolated from a lake water.</title>
        <authorList>
            <person name="Liu H."/>
        </authorList>
    </citation>
    <scope>NUCLEOTIDE SEQUENCE</scope>
    <source>
        <strain evidence="2">EF6</strain>
    </source>
</reference>